<dbReference type="Gene3D" id="3.10.290.10">
    <property type="entry name" value="RNA-binding S4 domain"/>
    <property type="match status" value="1"/>
</dbReference>
<dbReference type="InterPro" id="IPR002307">
    <property type="entry name" value="Tyr-tRNA-ligase"/>
</dbReference>
<keyword evidence="14" id="KW-1185">Reference proteome</keyword>
<dbReference type="PANTHER" id="PTHR11766">
    <property type="entry name" value="TYROSYL-TRNA SYNTHETASE"/>
    <property type="match status" value="1"/>
</dbReference>
<dbReference type="CDD" id="cd00805">
    <property type="entry name" value="TyrRS_core"/>
    <property type="match status" value="1"/>
</dbReference>
<evidence type="ECO:0000256" key="5">
    <source>
        <dbReference type="ARBA" id="ARBA00022840"/>
    </source>
</evidence>
<dbReference type="InterPro" id="IPR024108">
    <property type="entry name" value="Tyr-tRNA-ligase_bac_2"/>
</dbReference>
<dbReference type="EMBL" id="CP022355">
    <property type="protein sequence ID" value="ASK78333.1"/>
    <property type="molecule type" value="Genomic_DNA"/>
</dbReference>
<name>A0A220VEH6_9GAMM</name>
<keyword evidence="3 10" id="KW-0436">Ligase</keyword>
<comment type="similarity">
    <text evidence="10">Belongs to the class-I aminoacyl-tRNA synthetase family. TyrS type 2 subfamily.</text>
</comment>
<keyword evidence="2 10" id="KW-0963">Cytoplasm</keyword>
<keyword evidence="7 10" id="KW-0648">Protein biosynthesis</keyword>
<dbReference type="InterPro" id="IPR001412">
    <property type="entry name" value="aa-tRNA-synth_I_CS"/>
</dbReference>
<dbReference type="PROSITE" id="PS00178">
    <property type="entry name" value="AA_TRNA_LIGASE_I"/>
    <property type="match status" value="1"/>
</dbReference>
<comment type="function">
    <text evidence="10">Catalyzes the attachment of tyrosine to tRNA(Tyr) in a two-step reaction: tyrosine is first activated by ATP to form Tyr-AMP and then transferred to the acceptor end of tRNA(Tyr).</text>
</comment>
<dbReference type="InterPro" id="IPR036986">
    <property type="entry name" value="S4_RNA-bd_sf"/>
</dbReference>
<keyword evidence="5 10" id="KW-0067">ATP-binding</keyword>
<dbReference type="EC" id="6.1.1.1" evidence="10"/>
<evidence type="ECO:0000313" key="13">
    <source>
        <dbReference type="EMBL" id="ASK78333.1"/>
    </source>
</evidence>
<dbReference type="RefSeq" id="WP_089073241.1">
    <property type="nucleotide sequence ID" value="NZ_CBCSAM010000001.1"/>
</dbReference>
<dbReference type="SUPFAM" id="SSF52374">
    <property type="entry name" value="Nucleotidylyl transferase"/>
    <property type="match status" value="1"/>
</dbReference>
<dbReference type="OrthoDB" id="9804243at2"/>
<dbReference type="Proteomes" id="UP000242175">
    <property type="component" value="Chromosome large"/>
</dbReference>
<feature type="domain" description="RNA-binding S4" evidence="12">
    <location>
        <begin position="336"/>
        <end position="397"/>
    </location>
</feature>
<dbReference type="PROSITE" id="PS50889">
    <property type="entry name" value="S4"/>
    <property type="match status" value="1"/>
</dbReference>
<dbReference type="FunFam" id="1.10.240.10:FF:000006">
    <property type="entry name" value="Tyrosine--tRNA ligase"/>
    <property type="match status" value="1"/>
</dbReference>
<dbReference type="GO" id="GO:0003723">
    <property type="term" value="F:RNA binding"/>
    <property type="evidence" value="ECO:0007669"/>
    <property type="project" value="UniProtKB-KW"/>
</dbReference>
<evidence type="ECO:0000313" key="14">
    <source>
        <dbReference type="Proteomes" id="UP000242175"/>
    </source>
</evidence>
<dbReference type="SMART" id="SM00363">
    <property type="entry name" value="S4"/>
    <property type="match status" value="1"/>
</dbReference>
<accession>A0A220VEH6</accession>
<dbReference type="GO" id="GO:0005829">
    <property type="term" value="C:cytosol"/>
    <property type="evidence" value="ECO:0007669"/>
    <property type="project" value="TreeGrafter"/>
</dbReference>
<evidence type="ECO:0000256" key="10">
    <source>
        <dbReference type="HAMAP-Rule" id="MF_02007"/>
    </source>
</evidence>
<evidence type="ECO:0000256" key="6">
    <source>
        <dbReference type="ARBA" id="ARBA00022884"/>
    </source>
</evidence>
<feature type="short sequence motif" description="'HIGH' region" evidence="10">
    <location>
        <begin position="44"/>
        <end position="53"/>
    </location>
</feature>
<dbReference type="InterPro" id="IPR002942">
    <property type="entry name" value="S4_RNA-bd"/>
</dbReference>
<dbReference type="HAMAP" id="MF_02007">
    <property type="entry name" value="Tyr_tRNA_synth_type2"/>
    <property type="match status" value="1"/>
</dbReference>
<dbReference type="InterPro" id="IPR002305">
    <property type="entry name" value="aa-tRNA-synth_Ic"/>
</dbReference>
<dbReference type="KEGG" id="pmai:CF386_04570"/>
<dbReference type="PRINTS" id="PR01040">
    <property type="entry name" value="TRNASYNTHTYR"/>
</dbReference>
<evidence type="ECO:0000256" key="8">
    <source>
        <dbReference type="ARBA" id="ARBA00023146"/>
    </source>
</evidence>
<comment type="subunit">
    <text evidence="1 10">Homodimer.</text>
</comment>
<dbReference type="Pfam" id="PF00579">
    <property type="entry name" value="tRNA-synt_1b"/>
    <property type="match status" value="1"/>
</dbReference>
<dbReference type="Gene3D" id="1.10.240.10">
    <property type="entry name" value="Tyrosyl-Transfer RNA Synthetase"/>
    <property type="match status" value="1"/>
</dbReference>
<reference evidence="13 14" key="1">
    <citation type="journal article" date="2016" name="Int. J. Syst. Evol. Microbiol.">
        <title>Paraphotobacterium marinum gen. nov., sp. nov., a member of the family Vibrionaceae, isolated from surface seawater.</title>
        <authorList>
            <person name="Huang Z."/>
            <person name="Dong C."/>
            <person name="Shao Z."/>
        </authorList>
    </citation>
    <scope>NUCLEOTIDE SEQUENCE [LARGE SCALE GENOMIC DNA]</scope>
    <source>
        <strain evidence="13 14">NSCS20N07D</strain>
    </source>
</reference>
<dbReference type="GO" id="GO:0004831">
    <property type="term" value="F:tyrosine-tRNA ligase activity"/>
    <property type="evidence" value="ECO:0007669"/>
    <property type="project" value="UniProtKB-UniRule"/>
</dbReference>
<feature type="binding site" evidence="10">
    <location>
        <position position="231"/>
    </location>
    <ligand>
        <name>ATP</name>
        <dbReference type="ChEBI" id="CHEBI:30616"/>
    </ligand>
</feature>
<keyword evidence="4 10" id="KW-0547">Nucleotide-binding</keyword>
<dbReference type="NCBIfam" id="TIGR00234">
    <property type="entry name" value="tyrS"/>
    <property type="match status" value="1"/>
</dbReference>
<dbReference type="InterPro" id="IPR014729">
    <property type="entry name" value="Rossmann-like_a/b/a_fold"/>
</dbReference>
<dbReference type="FunFam" id="3.40.50.620:FF:000061">
    <property type="entry name" value="Tyrosine--tRNA ligase"/>
    <property type="match status" value="1"/>
</dbReference>
<protein>
    <recommendedName>
        <fullName evidence="10">Tyrosine--tRNA ligase</fullName>
        <ecNumber evidence="10">6.1.1.1</ecNumber>
    </recommendedName>
    <alternativeName>
        <fullName evidence="10">Tyrosyl-tRNA synthetase</fullName>
        <shortName evidence="10">TyrRS</shortName>
    </alternativeName>
</protein>
<evidence type="ECO:0000256" key="9">
    <source>
        <dbReference type="ARBA" id="ARBA00048248"/>
    </source>
</evidence>
<dbReference type="GO" id="GO:0005524">
    <property type="term" value="F:ATP binding"/>
    <property type="evidence" value="ECO:0007669"/>
    <property type="project" value="UniProtKB-UniRule"/>
</dbReference>
<dbReference type="SUPFAM" id="SSF55174">
    <property type="entry name" value="Alpha-L RNA-binding motif"/>
    <property type="match status" value="1"/>
</dbReference>
<evidence type="ECO:0000256" key="2">
    <source>
        <dbReference type="ARBA" id="ARBA00022490"/>
    </source>
</evidence>
<keyword evidence="6 11" id="KW-0694">RNA-binding</keyword>
<dbReference type="Gene3D" id="3.40.50.620">
    <property type="entry name" value="HUPs"/>
    <property type="match status" value="1"/>
</dbReference>
<evidence type="ECO:0000256" key="1">
    <source>
        <dbReference type="ARBA" id="ARBA00011738"/>
    </source>
</evidence>
<comment type="subcellular location">
    <subcellularLocation>
        <location evidence="10">Cytoplasm</location>
    </subcellularLocation>
</comment>
<keyword evidence="8 10" id="KW-0030">Aminoacyl-tRNA synthetase</keyword>
<evidence type="ECO:0000256" key="11">
    <source>
        <dbReference type="PROSITE-ProRule" id="PRU00182"/>
    </source>
</evidence>
<dbReference type="InterPro" id="IPR024088">
    <property type="entry name" value="Tyr-tRNA-ligase_bac-type"/>
</dbReference>
<evidence type="ECO:0000256" key="3">
    <source>
        <dbReference type="ARBA" id="ARBA00022598"/>
    </source>
</evidence>
<evidence type="ECO:0000256" key="4">
    <source>
        <dbReference type="ARBA" id="ARBA00022741"/>
    </source>
</evidence>
<dbReference type="PANTHER" id="PTHR11766:SF1">
    <property type="entry name" value="TYROSINE--TRNA LIGASE"/>
    <property type="match status" value="1"/>
</dbReference>
<comment type="catalytic activity">
    <reaction evidence="9 10">
        <text>tRNA(Tyr) + L-tyrosine + ATP = L-tyrosyl-tRNA(Tyr) + AMP + diphosphate + H(+)</text>
        <dbReference type="Rhea" id="RHEA:10220"/>
        <dbReference type="Rhea" id="RHEA-COMP:9706"/>
        <dbReference type="Rhea" id="RHEA-COMP:9707"/>
        <dbReference type="ChEBI" id="CHEBI:15378"/>
        <dbReference type="ChEBI" id="CHEBI:30616"/>
        <dbReference type="ChEBI" id="CHEBI:33019"/>
        <dbReference type="ChEBI" id="CHEBI:58315"/>
        <dbReference type="ChEBI" id="CHEBI:78442"/>
        <dbReference type="ChEBI" id="CHEBI:78536"/>
        <dbReference type="ChEBI" id="CHEBI:456215"/>
        <dbReference type="EC" id="6.1.1.1"/>
    </reaction>
</comment>
<sequence length="397" mass="44702">MNDNDISVKLKEIKKGIEELLPEVELINKLKQKKKLVVKLGADPTAPDLHLGHTVVLNKLKLLQDFGYTVKFLIGDFTAMVGDPTGKNVTRPPLTREQVLENAKTYEKQIFKILDPSKTDVVFNSEWLTALGAEGMLRLSSSQTVARMLERDDFKKRYQEGTAISIHEFLYPLLQGYDSVALEADIEIGGTDQKFNLLMGRELQKHNSKEPQVILTMPLLIGLDGVKKMSKSANNYIGIDESPNDMFGKLMSISDELMWQYFDLLSFKSTEEISKLRSAVIAGKNPKDVKVLLAKEIIARFHSEEEADKAELNFIDQFKKGKIPDDIQEFKLNLNLTMPQILKLSNLCQSTSEAMRMIKQGALKIDGEKIASTTASLEKGEYVIQVGKRKFAKVFLS</sequence>
<dbReference type="AlphaFoldDB" id="A0A220VEH6"/>
<evidence type="ECO:0000256" key="7">
    <source>
        <dbReference type="ARBA" id="ARBA00022917"/>
    </source>
</evidence>
<organism evidence="13 14">
    <name type="scientific">Paraphotobacterium marinum</name>
    <dbReference type="NCBI Taxonomy" id="1755811"/>
    <lineage>
        <taxon>Bacteria</taxon>
        <taxon>Pseudomonadati</taxon>
        <taxon>Pseudomonadota</taxon>
        <taxon>Gammaproteobacteria</taxon>
        <taxon>Vibrionales</taxon>
        <taxon>Vibrionaceae</taxon>
        <taxon>Paraphotobacterium</taxon>
    </lineage>
</organism>
<evidence type="ECO:0000259" key="12">
    <source>
        <dbReference type="SMART" id="SM00363"/>
    </source>
</evidence>
<proteinExistence type="inferred from homology"/>
<feature type="short sequence motif" description="'KMSKS' region" evidence="10">
    <location>
        <begin position="228"/>
        <end position="232"/>
    </location>
</feature>
<dbReference type="GO" id="GO:0006437">
    <property type="term" value="P:tyrosyl-tRNA aminoacylation"/>
    <property type="evidence" value="ECO:0007669"/>
    <property type="project" value="UniProtKB-UniRule"/>
</dbReference>
<dbReference type="CDD" id="cd00165">
    <property type="entry name" value="S4"/>
    <property type="match status" value="1"/>
</dbReference>
<gene>
    <name evidence="10" type="primary">tyrS</name>
    <name evidence="13" type="ORF">CF386_04570</name>
</gene>